<name>A0ABR0GA55_9PEZI</name>
<evidence type="ECO:0000313" key="3">
    <source>
        <dbReference type="Proteomes" id="UP001323405"/>
    </source>
</evidence>
<proteinExistence type="predicted"/>
<dbReference type="RefSeq" id="XP_062741479.1">
    <property type="nucleotide sequence ID" value="XM_062890686.1"/>
</dbReference>
<dbReference type="GeneID" id="87910593"/>
<comment type="caution">
    <text evidence="2">The sequence shown here is derived from an EMBL/GenBank/DDBJ whole genome shotgun (WGS) entry which is preliminary data.</text>
</comment>
<accession>A0ABR0GA55</accession>
<evidence type="ECO:0000313" key="2">
    <source>
        <dbReference type="EMBL" id="KAK4652504.1"/>
    </source>
</evidence>
<protein>
    <submittedName>
        <fullName evidence="2">Uncharacterized protein</fullName>
    </submittedName>
</protein>
<dbReference type="EMBL" id="JAFFHA010000007">
    <property type="protein sequence ID" value="KAK4652504.1"/>
    <property type="molecule type" value="Genomic_DNA"/>
</dbReference>
<evidence type="ECO:0000256" key="1">
    <source>
        <dbReference type="SAM" id="MobiDB-lite"/>
    </source>
</evidence>
<feature type="compositionally biased region" description="Polar residues" evidence="1">
    <location>
        <begin position="34"/>
        <end position="46"/>
    </location>
</feature>
<sequence>MPSIHLPSILKSPDRLRSRLLARPVYILPIPASSIQHPATTPTNHPQRGALTERNDRSFPDYTTTTNQPISKCLPPEFFARLLSTPSVLPPSSSSASGLSQSPLTTLPAPTPLLQPTPFRLPSPTVPPTPRLAPTVTTPSSLVPSARPSAPTPVLAAMPVLLLARLLPPPVSTSTAMISRPASTVSP</sequence>
<feature type="compositionally biased region" description="Low complexity" evidence="1">
    <location>
        <begin position="90"/>
        <end position="108"/>
    </location>
</feature>
<organism evidence="2 3">
    <name type="scientific">Podospora pseudocomata</name>
    <dbReference type="NCBI Taxonomy" id="2093779"/>
    <lineage>
        <taxon>Eukaryota</taxon>
        <taxon>Fungi</taxon>
        <taxon>Dikarya</taxon>
        <taxon>Ascomycota</taxon>
        <taxon>Pezizomycotina</taxon>
        <taxon>Sordariomycetes</taxon>
        <taxon>Sordariomycetidae</taxon>
        <taxon>Sordariales</taxon>
        <taxon>Podosporaceae</taxon>
        <taxon>Podospora</taxon>
    </lineage>
</organism>
<reference evidence="2 3" key="1">
    <citation type="journal article" date="2023" name="bioRxiv">
        <title>High-quality genome assemblies of four members of thePodospora anserinaspecies complex.</title>
        <authorList>
            <person name="Ament-Velasquez S.L."/>
            <person name="Vogan A.A."/>
            <person name="Wallerman O."/>
            <person name="Hartmann F."/>
            <person name="Gautier V."/>
            <person name="Silar P."/>
            <person name="Giraud T."/>
            <person name="Johannesson H."/>
        </authorList>
    </citation>
    <scope>NUCLEOTIDE SEQUENCE [LARGE SCALE GENOMIC DNA]</scope>
    <source>
        <strain evidence="2 3">CBS 415.72m</strain>
    </source>
</reference>
<gene>
    <name evidence="2" type="ORF">QC762_502590</name>
</gene>
<dbReference type="Proteomes" id="UP001323405">
    <property type="component" value="Unassembled WGS sequence"/>
</dbReference>
<feature type="region of interest" description="Disordered" evidence="1">
    <location>
        <begin position="90"/>
        <end position="110"/>
    </location>
</feature>
<feature type="region of interest" description="Disordered" evidence="1">
    <location>
        <begin position="34"/>
        <end position="67"/>
    </location>
</feature>
<keyword evidence="3" id="KW-1185">Reference proteome</keyword>